<evidence type="ECO:0000259" key="8">
    <source>
        <dbReference type="Pfam" id="PF21981"/>
    </source>
</evidence>
<protein>
    <recommendedName>
        <fullName evidence="3 5">Regulatory protein RecX</fullName>
    </recommendedName>
</protein>
<evidence type="ECO:0000256" key="6">
    <source>
        <dbReference type="SAM" id="MobiDB-lite"/>
    </source>
</evidence>
<evidence type="ECO:0000256" key="5">
    <source>
        <dbReference type="HAMAP-Rule" id="MF_01114"/>
    </source>
</evidence>
<sequence length="202" mass="22414">MRLPTVTAADDGIGAVRRQVPGPTALSGMDEDKDNPDRAKDAHGVGRRRTRPHRTPIQRALGLLVRREHSRRELIDKLATRGLERDEAEAAVDRLAEQGWQDDGRFAEQLVRSRAGTGYGPIRIRAELAMHGLDGEAVEAAMATFDGDWYELARALVERRHGGGEALRDLSTRRKAADMLARRGFAGDQIRAATRFDPDEMI</sequence>
<gene>
    <name evidence="5" type="primary">recX</name>
    <name evidence="10" type="ORF">C9I47_2045</name>
</gene>
<evidence type="ECO:0000256" key="2">
    <source>
        <dbReference type="ARBA" id="ARBA00009695"/>
    </source>
</evidence>
<evidence type="ECO:0000313" key="11">
    <source>
        <dbReference type="Proteomes" id="UP000249447"/>
    </source>
</evidence>
<dbReference type="GO" id="GO:0005737">
    <property type="term" value="C:cytoplasm"/>
    <property type="evidence" value="ECO:0007669"/>
    <property type="project" value="UniProtKB-SubCell"/>
</dbReference>
<keyword evidence="4 5" id="KW-0963">Cytoplasm</keyword>
<dbReference type="Pfam" id="PF21981">
    <property type="entry name" value="RecX_HTH3"/>
    <property type="match status" value="1"/>
</dbReference>
<keyword evidence="11" id="KW-1185">Reference proteome</keyword>
<comment type="subcellular location">
    <subcellularLocation>
        <location evidence="1 5">Cytoplasm</location>
    </subcellularLocation>
</comment>
<evidence type="ECO:0000256" key="4">
    <source>
        <dbReference type="ARBA" id="ARBA00022490"/>
    </source>
</evidence>
<feature type="domain" description="RecX first three-helical" evidence="9">
    <location>
        <begin position="58"/>
        <end position="95"/>
    </location>
</feature>
<feature type="region of interest" description="Disordered" evidence="6">
    <location>
        <begin position="1"/>
        <end position="51"/>
    </location>
</feature>
<comment type="similarity">
    <text evidence="2 5">Belongs to the RecX family.</text>
</comment>
<evidence type="ECO:0000313" key="10">
    <source>
        <dbReference type="EMBL" id="AWV07728.1"/>
    </source>
</evidence>
<dbReference type="PANTHER" id="PTHR33602">
    <property type="entry name" value="REGULATORY PROTEIN RECX FAMILY PROTEIN"/>
    <property type="match status" value="1"/>
</dbReference>
<feature type="compositionally biased region" description="Basic and acidic residues" evidence="6">
    <location>
        <begin position="35"/>
        <end position="44"/>
    </location>
</feature>
<dbReference type="InterPro" id="IPR053924">
    <property type="entry name" value="RecX_HTH_2nd"/>
</dbReference>
<organism evidence="10 11">
    <name type="scientific">Marilutibacter maris</name>
    <dbReference type="NCBI Taxonomy" id="1605891"/>
    <lineage>
        <taxon>Bacteria</taxon>
        <taxon>Pseudomonadati</taxon>
        <taxon>Pseudomonadota</taxon>
        <taxon>Gammaproteobacteria</taxon>
        <taxon>Lysobacterales</taxon>
        <taxon>Lysobacteraceae</taxon>
        <taxon>Marilutibacter</taxon>
    </lineage>
</organism>
<evidence type="ECO:0000259" key="9">
    <source>
        <dbReference type="Pfam" id="PF21982"/>
    </source>
</evidence>
<dbReference type="InterPro" id="IPR053925">
    <property type="entry name" value="RecX_HTH_3rd"/>
</dbReference>
<dbReference type="Proteomes" id="UP000249447">
    <property type="component" value="Chromosome"/>
</dbReference>
<dbReference type="GO" id="GO:0006282">
    <property type="term" value="P:regulation of DNA repair"/>
    <property type="evidence" value="ECO:0007669"/>
    <property type="project" value="UniProtKB-UniRule"/>
</dbReference>
<dbReference type="KEGG" id="lmb:C9I47_2045"/>
<feature type="domain" description="RecX third three-helical" evidence="8">
    <location>
        <begin position="148"/>
        <end position="193"/>
    </location>
</feature>
<comment type="function">
    <text evidence="5">Modulates RecA activity.</text>
</comment>
<dbReference type="Gene3D" id="1.10.10.10">
    <property type="entry name" value="Winged helix-like DNA-binding domain superfamily/Winged helix DNA-binding domain"/>
    <property type="match status" value="3"/>
</dbReference>
<proteinExistence type="inferred from homology"/>
<accession>A0A2U9TB01</accession>
<name>A0A2U9TB01_9GAMM</name>
<evidence type="ECO:0000259" key="7">
    <source>
        <dbReference type="Pfam" id="PF02631"/>
    </source>
</evidence>
<dbReference type="AlphaFoldDB" id="A0A2U9TB01"/>
<reference evidence="10 11" key="1">
    <citation type="submission" date="2018-05" db="EMBL/GenBank/DDBJ databases">
        <title>The complete genome of Lysobacter maris HZ9B, a marine bacterium antagonistic against terrestrial plant pathogens.</title>
        <authorList>
            <person name="Zhang X.-Q."/>
        </authorList>
    </citation>
    <scope>NUCLEOTIDE SEQUENCE [LARGE SCALE GENOMIC DNA]</scope>
    <source>
        <strain evidence="10 11">HZ9B</strain>
    </source>
</reference>
<dbReference type="EMBL" id="CP029843">
    <property type="protein sequence ID" value="AWV07728.1"/>
    <property type="molecule type" value="Genomic_DNA"/>
</dbReference>
<evidence type="ECO:0000256" key="1">
    <source>
        <dbReference type="ARBA" id="ARBA00004496"/>
    </source>
</evidence>
<dbReference type="InterPro" id="IPR036388">
    <property type="entry name" value="WH-like_DNA-bd_sf"/>
</dbReference>
<evidence type="ECO:0000256" key="3">
    <source>
        <dbReference type="ARBA" id="ARBA00018111"/>
    </source>
</evidence>
<feature type="domain" description="RecX second three-helical" evidence="7">
    <location>
        <begin position="102"/>
        <end position="142"/>
    </location>
</feature>
<dbReference type="HAMAP" id="MF_01114">
    <property type="entry name" value="RecX"/>
    <property type="match status" value="1"/>
</dbReference>
<dbReference type="InterPro" id="IPR003783">
    <property type="entry name" value="Regulatory_RecX"/>
</dbReference>
<dbReference type="Pfam" id="PF21982">
    <property type="entry name" value="RecX_HTH1"/>
    <property type="match status" value="1"/>
</dbReference>
<dbReference type="Pfam" id="PF02631">
    <property type="entry name" value="RecX_HTH2"/>
    <property type="match status" value="1"/>
</dbReference>
<dbReference type="InterPro" id="IPR053926">
    <property type="entry name" value="RecX_HTH_1st"/>
</dbReference>
<dbReference type="PANTHER" id="PTHR33602:SF1">
    <property type="entry name" value="REGULATORY PROTEIN RECX FAMILY PROTEIN"/>
    <property type="match status" value="1"/>
</dbReference>